<protein>
    <submittedName>
        <fullName evidence="2">Uncharacterized protein</fullName>
    </submittedName>
</protein>
<dbReference type="AlphaFoldDB" id="M5CG28"/>
<proteinExistence type="predicted"/>
<evidence type="ECO:0000256" key="1">
    <source>
        <dbReference type="SAM" id="MobiDB-lite"/>
    </source>
</evidence>
<reference evidence="2 3" key="1">
    <citation type="journal article" date="2013" name="J. Biotechnol.">
        <title>Establishment and interpretation of the genome sequence of the phytopathogenic fungus Rhizoctonia solani AG1-IB isolate 7/3/14.</title>
        <authorList>
            <person name="Wibberg D.W."/>
            <person name="Jelonek L.J."/>
            <person name="Rupp O.R."/>
            <person name="Hennig M.H."/>
            <person name="Eikmeyer F.E."/>
            <person name="Goesmann A.G."/>
            <person name="Hartmann A.H."/>
            <person name="Borriss R.B."/>
            <person name="Grosch R.G."/>
            <person name="Puehler A.P."/>
            <person name="Schlueter A.S."/>
        </authorList>
    </citation>
    <scope>NUCLEOTIDE SEQUENCE [LARGE SCALE GENOMIC DNA]</scope>
    <source>
        <strain evidence="3">AG1-IB / isolate 7/3/14</strain>
    </source>
</reference>
<dbReference type="EMBL" id="CAOJ01014534">
    <property type="protein sequence ID" value="CCO35392.1"/>
    <property type="molecule type" value="Genomic_DNA"/>
</dbReference>
<feature type="compositionally biased region" description="Basic residues" evidence="1">
    <location>
        <begin position="26"/>
        <end position="43"/>
    </location>
</feature>
<sequence>MPAAKAATTTKAAKGGKASKTTRAAKTAKKAKAVRAKQVKRVKQAAQAKQANQAEEAAQSEEAEEEEESEQAEPATVKLSSQQYADIKATLQAYCSNQYSLTESQLQAEIKQLCMPNVSLGNAAWTWADAYIDAVDVGGGLSIPKVSCLVAN</sequence>
<feature type="region of interest" description="Disordered" evidence="1">
    <location>
        <begin position="1"/>
        <end position="79"/>
    </location>
</feature>
<comment type="caution">
    <text evidence="2">The sequence shown here is derived from an EMBL/GenBank/DDBJ whole genome shotgun (WGS) entry which is preliminary data.</text>
</comment>
<feature type="compositionally biased region" description="Low complexity" evidence="1">
    <location>
        <begin position="1"/>
        <end position="25"/>
    </location>
</feature>
<organism evidence="2 3">
    <name type="scientific">Thanatephorus cucumeris (strain AG1-IB / isolate 7/3/14)</name>
    <name type="common">Lettuce bottom rot fungus</name>
    <name type="synonym">Rhizoctonia solani</name>
    <dbReference type="NCBI Taxonomy" id="1108050"/>
    <lineage>
        <taxon>Eukaryota</taxon>
        <taxon>Fungi</taxon>
        <taxon>Dikarya</taxon>
        <taxon>Basidiomycota</taxon>
        <taxon>Agaricomycotina</taxon>
        <taxon>Agaricomycetes</taxon>
        <taxon>Cantharellales</taxon>
        <taxon>Ceratobasidiaceae</taxon>
        <taxon>Rhizoctonia</taxon>
        <taxon>Rhizoctonia solani AG-1</taxon>
    </lineage>
</organism>
<evidence type="ECO:0000313" key="3">
    <source>
        <dbReference type="Proteomes" id="UP000012065"/>
    </source>
</evidence>
<accession>M5CG28</accession>
<dbReference type="HOGENOM" id="CLU_1723582_0_0_1"/>
<gene>
    <name evidence="2" type="ORF">BN14_09510</name>
</gene>
<feature type="compositionally biased region" description="Acidic residues" evidence="1">
    <location>
        <begin position="58"/>
        <end position="71"/>
    </location>
</feature>
<evidence type="ECO:0000313" key="2">
    <source>
        <dbReference type="EMBL" id="CCO35392.1"/>
    </source>
</evidence>
<dbReference type="Proteomes" id="UP000012065">
    <property type="component" value="Unassembled WGS sequence"/>
</dbReference>
<name>M5CG28_THACB</name>
<feature type="compositionally biased region" description="Low complexity" evidence="1">
    <location>
        <begin position="44"/>
        <end position="57"/>
    </location>
</feature>